<evidence type="ECO:0000256" key="1">
    <source>
        <dbReference type="SAM" id="MobiDB-lite"/>
    </source>
</evidence>
<dbReference type="OrthoDB" id="233102at2157"/>
<accession>M0MBR1</accession>
<feature type="compositionally biased region" description="Basic and acidic residues" evidence="1">
    <location>
        <begin position="254"/>
        <end position="265"/>
    </location>
</feature>
<reference evidence="2 3" key="1">
    <citation type="journal article" date="2014" name="PLoS Genet.">
        <title>Phylogenetically driven sequencing of extremely halophilic archaea reveals strategies for static and dynamic osmo-response.</title>
        <authorList>
            <person name="Becker E.A."/>
            <person name="Seitzer P.M."/>
            <person name="Tritt A."/>
            <person name="Larsen D."/>
            <person name="Krusor M."/>
            <person name="Yao A.I."/>
            <person name="Wu D."/>
            <person name="Madern D."/>
            <person name="Eisen J.A."/>
            <person name="Darling A.E."/>
            <person name="Facciotti M.T."/>
        </authorList>
    </citation>
    <scope>NUCLEOTIDE SEQUENCE [LARGE SCALE GENOMIC DNA]</scope>
    <source>
        <strain evidence="2 3">DSM 5350</strain>
    </source>
</reference>
<dbReference type="RefSeq" id="WP_006078744.1">
    <property type="nucleotide sequence ID" value="NZ_AOMD01000030.1"/>
</dbReference>
<proteinExistence type="predicted"/>
<feature type="region of interest" description="Disordered" evidence="1">
    <location>
        <begin position="42"/>
        <end position="64"/>
    </location>
</feature>
<evidence type="ECO:0000313" key="2">
    <source>
        <dbReference type="EMBL" id="EMA43186.1"/>
    </source>
</evidence>
<dbReference type="InParanoid" id="M0MBR1"/>
<sequence length="284" mass="32343">MPTVRVREWTKERIEAIRDAESHSSHDSVIKSLLKDRRLAQHVDLDEETTEQQAEPPTVDTGEPAIPGLTVLAELDRPDNGVLFLWCPNCENEIAHVTVNSPLSVEVFEIECQQCLTQLDQHALVAIDLSYPIEERLVDGTLVDDLQTCVTDYWDRALREASTAAVVASETDSAEDTSVDRLVWRIDRYVREFGWEWPTDVPIVAFEVDGTYIDTRTDERFTVVERLSNNRTDVDSYRVRRFPANEDESAPEAGRTDDEQGRVETIESETVAELILERAVQRVE</sequence>
<gene>
    <name evidence="2" type="ORF">C449_14447</name>
</gene>
<dbReference type="AlphaFoldDB" id="M0MBR1"/>
<dbReference type="Proteomes" id="UP000011669">
    <property type="component" value="Unassembled WGS sequence"/>
</dbReference>
<keyword evidence="3" id="KW-1185">Reference proteome</keyword>
<organism evidence="2 3">
    <name type="scientific">Halococcus saccharolyticus DSM 5350</name>
    <dbReference type="NCBI Taxonomy" id="1227455"/>
    <lineage>
        <taxon>Archaea</taxon>
        <taxon>Methanobacteriati</taxon>
        <taxon>Methanobacteriota</taxon>
        <taxon>Stenosarchaea group</taxon>
        <taxon>Halobacteria</taxon>
        <taxon>Halobacteriales</taxon>
        <taxon>Halococcaceae</taxon>
        <taxon>Halococcus</taxon>
    </lineage>
</organism>
<comment type="caution">
    <text evidence="2">The sequence shown here is derived from an EMBL/GenBank/DDBJ whole genome shotgun (WGS) entry which is preliminary data.</text>
</comment>
<evidence type="ECO:0000313" key="3">
    <source>
        <dbReference type="Proteomes" id="UP000011669"/>
    </source>
</evidence>
<feature type="region of interest" description="Disordered" evidence="1">
    <location>
        <begin position="242"/>
        <end position="266"/>
    </location>
</feature>
<dbReference type="EMBL" id="AOMD01000030">
    <property type="protein sequence ID" value="EMA43186.1"/>
    <property type="molecule type" value="Genomic_DNA"/>
</dbReference>
<name>M0MBR1_9EURY</name>
<protein>
    <submittedName>
        <fullName evidence="2">Uncharacterized protein</fullName>
    </submittedName>
</protein>
<dbReference type="PATRIC" id="fig|1227455.4.peg.2936"/>